<reference evidence="3" key="1">
    <citation type="submission" date="2013-08" db="EMBL/GenBank/DDBJ databases">
        <authorList>
            <person name="Mendez C."/>
            <person name="Richter M."/>
            <person name="Ferrer M."/>
            <person name="Sanchez J."/>
        </authorList>
    </citation>
    <scope>NUCLEOTIDE SEQUENCE</scope>
</reference>
<dbReference type="CDD" id="cd03020">
    <property type="entry name" value="DsbA_DsbC_DsbG"/>
    <property type="match status" value="1"/>
</dbReference>
<comment type="caution">
    <text evidence="3">The sequence shown here is derived from an EMBL/GenBank/DDBJ whole genome shotgun (WGS) entry which is preliminary data.</text>
</comment>
<reference evidence="3" key="2">
    <citation type="journal article" date="2014" name="ISME J.">
        <title>Microbial stratification in low pH oxic and suboxic macroscopic growths along an acid mine drainage.</title>
        <authorList>
            <person name="Mendez-Garcia C."/>
            <person name="Mesa V."/>
            <person name="Sprenger R.R."/>
            <person name="Richter M."/>
            <person name="Diez M.S."/>
            <person name="Solano J."/>
            <person name="Bargiela R."/>
            <person name="Golyshina O.V."/>
            <person name="Manteca A."/>
            <person name="Ramos J.L."/>
            <person name="Gallego J.R."/>
            <person name="Llorente I."/>
            <person name="Martins Dos Santos V.A."/>
            <person name="Jensen O.N."/>
            <person name="Pelaez A.I."/>
            <person name="Sanchez J."/>
            <person name="Ferrer M."/>
        </authorList>
    </citation>
    <scope>NUCLEOTIDE SEQUENCE</scope>
</reference>
<dbReference type="Gene3D" id="3.10.450.70">
    <property type="entry name" value="Disulphide bond isomerase, DsbC/G, N-terminal"/>
    <property type="match status" value="1"/>
</dbReference>
<proteinExistence type="predicted"/>
<sequence length="340" mass="35617">MGFLTLPRQVVRALERWLAPTRADSIGTIQGIDIKAICGNIEPGIIFKLERGSMRIVSVMGGGLHFAFLGIAAILLLASSNVSAGTYSSERTALISLSRAQDLVSGASHGRARALSVFPGPDGLEGIVVTLATKDSARSIIWATPNAKAVLIGNLVDAQGQNLNELAEVAQGLRMNPMTALHAAALPSSMSVLTPGSGPILTFFIDPNCIFCNRLYRAIEPDVGAGKLRIRFVLVGIVKKDSPERAMSILSSADPLKAIGQDETHFDAAIEEGGYPIMTNPTPAAAAVLKTNDQLMSRMGAAGTPTLLYCSKAADGHVEMMKGVPADIPSFVSDLATGPA</sequence>
<dbReference type="InterPro" id="IPR009094">
    <property type="entry name" value="DiS-bond_isomerase_DsbC/G_N_sf"/>
</dbReference>
<dbReference type="PANTHER" id="PTHR35272">
    <property type="entry name" value="THIOL:DISULFIDE INTERCHANGE PROTEIN DSBC-RELATED"/>
    <property type="match status" value="1"/>
</dbReference>
<dbReference type="InterPro" id="IPR033954">
    <property type="entry name" value="DiS-bond_Isoase_DsbC/G"/>
</dbReference>
<dbReference type="GO" id="GO:0042597">
    <property type="term" value="C:periplasmic space"/>
    <property type="evidence" value="ECO:0007669"/>
    <property type="project" value="InterPro"/>
</dbReference>
<evidence type="ECO:0000313" key="3">
    <source>
        <dbReference type="EMBL" id="EQD66714.1"/>
    </source>
</evidence>
<organism evidence="3">
    <name type="scientific">mine drainage metagenome</name>
    <dbReference type="NCBI Taxonomy" id="410659"/>
    <lineage>
        <taxon>unclassified sequences</taxon>
        <taxon>metagenomes</taxon>
        <taxon>ecological metagenomes</taxon>
    </lineage>
</organism>
<name>T1CJ25_9ZZZZ</name>
<feature type="domain" description="Thioredoxin-like fold" evidence="2">
    <location>
        <begin position="199"/>
        <end position="323"/>
    </location>
</feature>
<accession>T1CJ25</accession>
<keyword evidence="1" id="KW-0472">Membrane</keyword>
<keyword evidence="1" id="KW-0812">Transmembrane</keyword>
<dbReference type="InterPro" id="IPR036249">
    <property type="entry name" value="Thioredoxin-like_sf"/>
</dbReference>
<dbReference type="AlphaFoldDB" id="T1CJ25"/>
<keyword evidence="1" id="KW-1133">Transmembrane helix</keyword>
<dbReference type="PANTHER" id="PTHR35272:SF4">
    <property type="entry name" value="THIOL:DISULFIDE INTERCHANGE PROTEIN DSBG"/>
    <property type="match status" value="1"/>
</dbReference>
<dbReference type="InterPro" id="IPR012336">
    <property type="entry name" value="Thioredoxin-like_fold"/>
</dbReference>
<feature type="non-terminal residue" evidence="3">
    <location>
        <position position="340"/>
    </location>
</feature>
<dbReference type="Gene3D" id="3.40.30.10">
    <property type="entry name" value="Glutaredoxin"/>
    <property type="match status" value="1"/>
</dbReference>
<dbReference type="SUPFAM" id="SSF52833">
    <property type="entry name" value="Thioredoxin-like"/>
    <property type="match status" value="1"/>
</dbReference>
<dbReference type="InterPro" id="IPR051470">
    <property type="entry name" value="Thiol:disulfide_interchange"/>
</dbReference>
<protein>
    <submittedName>
        <fullName evidence="3">Thiol:disulfide interchange protein</fullName>
    </submittedName>
</protein>
<evidence type="ECO:0000259" key="2">
    <source>
        <dbReference type="Pfam" id="PF13098"/>
    </source>
</evidence>
<gene>
    <name evidence="3" type="ORF">B1A_08012</name>
</gene>
<feature type="transmembrane region" description="Helical" evidence="1">
    <location>
        <begin position="56"/>
        <end position="78"/>
    </location>
</feature>
<dbReference type="Pfam" id="PF13098">
    <property type="entry name" value="Thioredoxin_2"/>
    <property type="match status" value="1"/>
</dbReference>
<evidence type="ECO:0000256" key="1">
    <source>
        <dbReference type="SAM" id="Phobius"/>
    </source>
</evidence>
<dbReference type="EMBL" id="AUZX01005738">
    <property type="protein sequence ID" value="EQD66714.1"/>
    <property type="molecule type" value="Genomic_DNA"/>
</dbReference>